<keyword evidence="2" id="KW-0812">Transmembrane</keyword>
<feature type="transmembrane region" description="Helical" evidence="2">
    <location>
        <begin position="70"/>
        <end position="90"/>
    </location>
</feature>
<accession>A0ABT8G1U9</accession>
<feature type="domain" description="DUF2157" evidence="3">
    <location>
        <begin position="9"/>
        <end position="181"/>
    </location>
</feature>
<organism evidence="4 5">
    <name type="scientific">Demequina zhanjiangensis</name>
    <dbReference type="NCBI Taxonomy" id="3051659"/>
    <lineage>
        <taxon>Bacteria</taxon>
        <taxon>Bacillati</taxon>
        <taxon>Actinomycetota</taxon>
        <taxon>Actinomycetes</taxon>
        <taxon>Micrococcales</taxon>
        <taxon>Demequinaceae</taxon>
        <taxon>Demequina</taxon>
    </lineage>
</organism>
<evidence type="ECO:0000259" key="3">
    <source>
        <dbReference type="Pfam" id="PF09925"/>
    </source>
</evidence>
<sequence length="335" mass="34487">MGARQDRFDEWVGAGLLEASTAEALRRYEEEHGRIPGPPSQTQPPPETVAPADDGQQEGRPRALALVGEILGYFGAVLAITAISFLVSQSWSSIPIPGRVVLVSVLTAVVCVAGVAAGRSPQDAAQRLASALLLATVVCAGWLAWVSVDAAGVRDEAAALWTFSVATAVAITIYVFRRKALAQLAMLAGAIGVVAMTLETLDLTDRSVPGLALTCLGVAWVALGATRALAPAPPALIAGGLVAVFGANNMGFDDPTRGLALAAGVVLAVSMLALAVLRRDLITLMIPGGIGLLTMVPQLIEHLVGGAMATWAAVLVTGVVLILVAVRMLRAPRSD</sequence>
<dbReference type="Pfam" id="PF09925">
    <property type="entry name" value="DUF2157"/>
    <property type="match status" value="1"/>
</dbReference>
<evidence type="ECO:0000313" key="4">
    <source>
        <dbReference type="EMBL" id="MDN4473106.1"/>
    </source>
</evidence>
<feature type="transmembrane region" description="Helical" evidence="2">
    <location>
        <begin position="128"/>
        <end position="146"/>
    </location>
</feature>
<feature type="region of interest" description="Disordered" evidence="1">
    <location>
        <begin position="27"/>
        <end position="58"/>
    </location>
</feature>
<keyword evidence="5" id="KW-1185">Reference proteome</keyword>
<feature type="transmembrane region" description="Helical" evidence="2">
    <location>
        <begin position="158"/>
        <end position="176"/>
    </location>
</feature>
<protein>
    <submittedName>
        <fullName evidence="4">DUF2157 domain-containing protein</fullName>
    </submittedName>
</protein>
<feature type="transmembrane region" description="Helical" evidence="2">
    <location>
        <begin position="96"/>
        <end position="116"/>
    </location>
</feature>
<evidence type="ECO:0000256" key="2">
    <source>
        <dbReference type="SAM" id="Phobius"/>
    </source>
</evidence>
<feature type="transmembrane region" description="Helical" evidence="2">
    <location>
        <begin position="181"/>
        <end position="198"/>
    </location>
</feature>
<dbReference type="Proteomes" id="UP001172738">
    <property type="component" value="Unassembled WGS sequence"/>
</dbReference>
<comment type="caution">
    <text evidence="4">The sequence shown here is derived from an EMBL/GenBank/DDBJ whole genome shotgun (WGS) entry which is preliminary data.</text>
</comment>
<keyword evidence="2" id="KW-0472">Membrane</keyword>
<feature type="compositionally biased region" description="Pro residues" evidence="1">
    <location>
        <begin position="36"/>
        <end position="48"/>
    </location>
</feature>
<dbReference type="InterPro" id="IPR018677">
    <property type="entry name" value="DUF2157"/>
</dbReference>
<evidence type="ECO:0000256" key="1">
    <source>
        <dbReference type="SAM" id="MobiDB-lite"/>
    </source>
</evidence>
<feature type="transmembrane region" description="Helical" evidence="2">
    <location>
        <begin position="306"/>
        <end position="326"/>
    </location>
</feature>
<proteinExistence type="predicted"/>
<dbReference type="EMBL" id="JAUHPV010000005">
    <property type="protein sequence ID" value="MDN4473106.1"/>
    <property type="molecule type" value="Genomic_DNA"/>
</dbReference>
<reference evidence="4" key="1">
    <citation type="submission" date="2023-06" db="EMBL/GenBank/DDBJ databases">
        <title>SYSU T00b26.</title>
        <authorList>
            <person name="Gao L."/>
            <person name="Fang B.-Z."/>
            <person name="Li W.-J."/>
        </authorList>
    </citation>
    <scope>NUCLEOTIDE SEQUENCE</scope>
    <source>
        <strain evidence="4">SYSU T00b26</strain>
    </source>
</reference>
<feature type="transmembrane region" description="Helical" evidence="2">
    <location>
        <begin position="258"/>
        <end position="277"/>
    </location>
</feature>
<gene>
    <name evidence="4" type="ORF">QQX04_08905</name>
</gene>
<name>A0ABT8G1U9_9MICO</name>
<evidence type="ECO:0000313" key="5">
    <source>
        <dbReference type="Proteomes" id="UP001172738"/>
    </source>
</evidence>
<keyword evidence="2" id="KW-1133">Transmembrane helix</keyword>
<dbReference type="RefSeq" id="WP_301128318.1">
    <property type="nucleotide sequence ID" value="NZ_JAUHPV010000005.1"/>
</dbReference>